<dbReference type="Proteomes" id="UP000041254">
    <property type="component" value="Unassembled WGS sequence"/>
</dbReference>
<gene>
    <name evidence="2" type="ORF">Vbra_5952</name>
</gene>
<evidence type="ECO:0000313" key="3">
    <source>
        <dbReference type="Proteomes" id="UP000041254"/>
    </source>
</evidence>
<proteinExistence type="predicted"/>
<evidence type="ECO:0000256" key="1">
    <source>
        <dbReference type="SAM" id="MobiDB-lite"/>
    </source>
</evidence>
<sequence>MWDGKLGGVSSNAQKISTTSILSAILDGRDGKWFDLCFPVTAAVPVHQQQLSRFVAAAQREEEATAMASDPSGPPQPPAILRLKSGDDIELPIVLGSGTRATVTAGLVNGEWTEFKIAAPPEGSQQVSRSICREMEAERATMERLQQRQRERNERGLFLDVYEYAGPSDGADFRASPSAPPQQCVYLAEEVINDPPSANTHPADQKAMGMIDKLLTTVRALREGVRGHRRALDDYDTVLLDHCVNNIYVRRIAMGGGVSDRAGVLFIDHDNTLHGRQPGPLLRRSDGTIPSPPYPQKAALAPLSSAAVEKEQQLPINTHFCGPPEQLLHW</sequence>
<dbReference type="EMBL" id="CDMY01000502">
    <property type="protein sequence ID" value="CEM18516.1"/>
    <property type="molecule type" value="Genomic_DNA"/>
</dbReference>
<dbReference type="PhylomeDB" id="A0A0G4FU75"/>
<keyword evidence="3" id="KW-1185">Reference proteome</keyword>
<feature type="region of interest" description="Disordered" evidence="1">
    <location>
        <begin position="275"/>
        <end position="295"/>
    </location>
</feature>
<organism evidence="2 3">
    <name type="scientific">Vitrella brassicaformis (strain CCMP3155)</name>
    <dbReference type="NCBI Taxonomy" id="1169540"/>
    <lineage>
        <taxon>Eukaryota</taxon>
        <taxon>Sar</taxon>
        <taxon>Alveolata</taxon>
        <taxon>Colpodellida</taxon>
        <taxon>Vitrellaceae</taxon>
        <taxon>Vitrella</taxon>
    </lineage>
</organism>
<reference evidence="2 3" key="1">
    <citation type="submission" date="2014-11" db="EMBL/GenBank/DDBJ databases">
        <authorList>
            <person name="Zhu J."/>
            <person name="Qi W."/>
            <person name="Song R."/>
        </authorList>
    </citation>
    <scope>NUCLEOTIDE SEQUENCE [LARGE SCALE GENOMIC DNA]</scope>
</reference>
<name>A0A0G4FU75_VITBC</name>
<protein>
    <submittedName>
        <fullName evidence="2">Uncharacterized protein</fullName>
    </submittedName>
</protein>
<dbReference type="InParanoid" id="A0A0G4FU75"/>
<dbReference type="VEuPathDB" id="CryptoDB:Vbra_5952"/>
<dbReference type="AlphaFoldDB" id="A0A0G4FU75"/>
<evidence type="ECO:0000313" key="2">
    <source>
        <dbReference type="EMBL" id="CEM18516.1"/>
    </source>
</evidence>
<accession>A0A0G4FU75</accession>